<keyword evidence="6" id="KW-1185">Reference proteome</keyword>
<comment type="caution">
    <text evidence="5">The sequence shown here is derived from an EMBL/GenBank/DDBJ whole genome shotgun (WGS) entry which is preliminary data.</text>
</comment>
<dbReference type="PANTHER" id="PTHR12895:SF9">
    <property type="entry name" value="DYMECLIN"/>
    <property type="match status" value="1"/>
</dbReference>
<dbReference type="InterPro" id="IPR019142">
    <property type="entry name" value="Dymeclin"/>
</dbReference>
<protein>
    <recommendedName>
        <fullName evidence="2">Dymeclin</fullName>
    </recommendedName>
</protein>
<dbReference type="EMBL" id="JAKMXF010000318">
    <property type="protein sequence ID" value="KAI6649741.1"/>
    <property type="molecule type" value="Genomic_DNA"/>
</dbReference>
<dbReference type="GO" id="GO:0007030">
    <property type="term" value="P:Golgi organization"/>
    <property type="evidence" value="ECO:0007669"/>
    <property type="project" value="TreeGrafter"/>
</dbReference>
<evidence type="ECO:0000256" key="4">
    <source>
        <dbReference type="ARBA" id="ARBA00023288"/>
    </source>
</evidence>
<proteinExistence type="inferred from homology"/>
<gene>
    <name evidence="5" type="ORF">LOD99_6530</name>
</gene>
<dbReference type="Proteomes" id="UP001165289">
    <property type="component" value="Unassembled WGS sequence"/>
</dbReference>
<accession>A0AAV7JLD8</accession>
<name>A0AAV7JLD8_9METZ</name>
<reference evidence="5 6" key="1">
    <citation type="journal article" date="2023" name="BMC Biol.">
        <title>The compact genome of the sponge Oopsacas minuta (Hexactinellida) is lacking key metazoan core genes.</title>
        <authorList>
            <person name="Santini S."/>
            <person name="Schenkelaars Q."/>
            <person name="Jourda C."/>
            <person name="Duchesne M."/>
            <person name="Belahbib H."/>
            <person name="Rocher C."/>
            <person name="Selva M."/>
            <person name="Riesgo A."/>
            <person name="Vervoort M."/>
            <person name="Leys S.P."/>
            <person name="Kodjabachian L."/>
            <person name="Le Bivic A."/>
            <person name="Borchiellini C."/>
            <person name="Claverie J.M."/>
            <person name="Renard E."/>
        </authorList>
    </citation>
    <scope>NUCLEOTIDE SEQUENCE [LARGE SCALE GENOMIC DNA]</scope>
    <source>
        <strain evidence="5">SPO-2</strain>
    </source>
</reference>
<dbReference type="Pfam" id="PF09742">
    <property type="entry name" value="Dymeclin"/>
    <property type="match status" value="1"/>
</dbReference>
<dbReference type="AlphaFoldDB" id="A0AAV7JLD8"/>
<evidence type="ECO:0000313" key="6">
    <source>
        <dbReference type="Proteomes" id="UP001165289"/>
    </source>
</evidence>
<evidence type="ECO:0000256" key="1">
    <source>
        <dbReference type="ARBA" id="ARBA00010603"/>
    </source>
</evidence>
<dbReference type="GO" id="GO:0005794">
    <property type="term" value="C:Golgi apparatus"/>
    <property type="evidence" value="ECO:0007669"/>
    <property type="project" value="TreeGrafter"/>
</dbReference>
<comment type="similarity">
    <text evidence="1">Belongs to the dymeclin family.</text>
</comment>
<keyword evidence="3" id="KW-0519">Myristate</keyword>
<keyword evidence="4" id="KW-0449">Lipoprotein</keyword>
<evidence type="ECO:0000256" key="3">
    <source>
        <dbReference type="ARBA" id="ARBA00022707"/>
    </source>
</evidence>
<organism evidence="5 6">
    <name type="scientific">Oopsacas minuta</name>
    <dbReference type="NCBI Taxonomy" id="111878"/>
    <lineage>
        <taxon>Eukaryota</taxon>
        <taxon>Metazoa</taxon>
        <taxon>Porifera</taxon>
        <taxon>Hexactinellida</taxon>
        <taxon>Hexasterophora</taxon>
        <taxon>Lyssacinosida</taxon>
        <taxon>Leucopsacidae</taxon>
        <taxon>Oopsacas</taxon>
    </lineage>
</organism>
<sequence length="682" mass="78317">MSTSYVSLRENSLLKVLVGNIAISEGESFWNELLNFSFSPPATISDSRLLTDVLQESLCLFMQNDTHTKHFLRITNCFLQRAPSLADDVMSRNEIYMQKTLNALFLTRIFLQFFIQNQSHAEVIKHFTSTILQSKPSHNRSKSDTCRKTINSEPAFSLPHLSPVIAIRHTSHVKAQTSIYSSDESLHVKYTETLYEKLIQSLFIIITEVEIKPITMSIHLEALRFSLVILGTQLFSNDLKSDKDMFIKTFLSLKNSIIIEVVIHLLENITRFSNNTNVIQNEPNSYLSFLPGYSWIFGGNAEDNTSEIARPIPNTEELISKLSTHLLLVLILQNPLSNCTVNSYRKIFSNFKDFSDSPSVSNPGLVTSYQRLYISICGYLHQEEAVLLLYQTLLRHSAMKSFIWSKTEFSPLLLPLLETLYSAESTSLHHIYMISIIILMLSQDTGFCSCIHTQIISHIPWYKEKKLVNISLGSLLVLSLLHLLITNITHLKDQYIHTNCSAILANIASKIQNIHNIPSQKLINVFEAIAKKYLYSKNSDGISLLEGILRIILALINSILANNFTLNTQLVYTLIYRKEVFSNFRTHPEFCMLTQNIFSVVDFFESQLKIHAVFNTSEEGLEILGDLSRKWPADGLRRFPEQKYKYCEEQEPDEFFIPYIWTLIYRNSGLYWQHSKIKLMVN</sequence>
<dbReference type="PANTHER" id="PTHR12895">
    <property type="entry name" value="DYMECLIN"/>
    <property type="match status" value="1"/>
</dbReference>
<evidence type="ECO:0000256" key="2">
    <source>
        <dbReference type="ARBA" id="ARBA00015736"/>
    </source>
</evidence>
<evidence type="ECO:0000313" key="5">
    <source>
        <dbReference type="EMBL" id="KAI6649741.1"/>
    </source>
</evidence>